<sequence>PTKDTQTLSNDLFMAMTTTTSPIVNLSDPTMDRTSTAMPVKPPAKQQPSEFSGRSEPRSLSMDYTNATVGTHAGTNASQNNTRHAGYSQDRVGRYSTEQYDTHHHQSATSSQPSGSHYTHGHTGGNSTNDPHASGHSGYGHAQTSAHHHHHHQGHVHHGHHGTHTQEHSSYPL</sequence>
<gene>
    <name evidence="2" type="ORF">BGW38_009193</name>
</gene>
<accession>A0A9P6FIR6</accession>
<dbReference type="EMBL" id="JAABOA010006659">
    <property type="protein sequence ID" value="KAF9556398.1"/>
    <property type="molecule type" value="Genomic_DNA"/>
</dbReference>
<name>A0A9P6FIR6_9FUNG</name>
<evidence type="ECO:0000313" key="2">
    <source>
        <dbReference type="EMBL" id="KAF9556398.1"/>
    </source>
</evidence>
<evidence type="ECO:0000256" key="1">
    <source>
        <dbReference type="SAM" id="MobiDB-lite"/>
    </source>
</evidence>
<feature type="compositionally biased region" description="Polar residues" evidence="1">
    <location>
        <begin position="62"/>
        <end position="83"/>
    </location>
</feature>
<proteinExistence type="predicted"/>
<dbReference type="OrthoDB" id="2437479at2759"/>
<feature type="compositionally biased region" description="Polar residues" evidence="1">
    <location>
        <begin position="20"/>
        <end position="37"/>
    </location>
</feature>
<feature type="non-terminal residue" evidence="2">
    <location>
        <position position="1"/>
    </location>
</feature>
<reference evidence="2" key="1">
    <citation type="journal article" date="2020" name="Fungal Divers.">
        <title>Resolving the Mortierellaceae phylogeny through synthesis of multi-gene phylogenetics and phylogenomics.</title>
        <authorList>
            <person name="Vandepol N."/>
            <person name="Liber J."/>
            <person name="Desiro A."/>
            <person name="Na H."/>
            <person name="Kennedy M."/>
            <person name="Barry K."/>
            <person name="Grigoriev I.V."/>
            <person name="Miller A.N."/>
            <person name="O'Donnell K."/>
            <person name="Stajich J.E."/>
            <person name="Bonito G."/>
        </authorList>
    </citation>
    <scope>NUCLEOTIDE SEQUENCE</scope>
    <source>
        <strain evidence="2">KOD1015</strain>
    </source>
</reference>
<feature type="region of interest" description="Disordered" evidence="1">
    <location>
        <begin position="20"/>
        <end position="173"/>
    </location>
</feature>
<organism evidence="2 3">
    <name type="scientific">Lunasporangiospora selenospora</name>
    <dbReference type="NCBI Taxonomy" id="979761"/>
    <lineage>
        <taxon>Eukaryota</taxon>
        <taxon>Fungi</taxon>
        <taxon>Fungi incertae sedis</taxon>
        <taxon>Mucoromycota</taxon>
        <taxon>Mortierellomycotina</taxon>
        <taxon>Mortierellomycetes</taxon>
        <taxon>Mortierellales</taxon>
        <taxon>Mortierellaceae</taxon>
        <taxon>Lunasporangiospora</taxon>
    </lineage>
</organism>
<feature type="non-terminal residue" evidence="2">
    <location>
        <position position="173"/>
    </location>
</feature>
<comment type="caution">
    <text evidence="2">The sequence shown here is derived from an EMBL/GenBank/DDBJ whole genome shotgun (WGS) entry which is preliminary data.</text>
</comment>
<protein>
    <submittedName>
        <fullName evidence="2">Uncharacterized protein</fullName>
    </submittedName>
</protein>
<feature type="compositionally biased region" description="Basic residues" evidence="1">
    <location>
        <begin position="146"/>
        <end position="163"/>
    </location>
</feature>
<keyword evidence="3" id="KW-1185">Reference proteome</keyword>
<evidence type="ECO:0000313" key="3">
    <source>
        <dbReference type="Proteomes" id="UP000780801"/>
    </source>
</evidence>
<dbReference type="Proteomes" id="UP000780801">
    <property type="component" value="Unassembled WGS sequence"/>
</dbReference>
<dbReference type="AlphaFoldDB" id="A0A9P6FIR6"/>